<evidence type="ECO:0000313" key="2">
    <source>
        <dbReference type="EMBL" id="OQE28548.1"/>
    </source>
</evidence>
<feature type="domain" description="N-acetyltransferase" evidence="1">
    <location>
        <begin position="44"/>
        <end position="202"/>
    </location>
</feature>
<gene>
    <name evidence="2" type="ORF">PENSTE_c003G01425</name>
</gene>
<dbReference type="PROSITE" id="PS51186">
    <property type="entry name" value="GNAT"/>
    <property type="match status" value="1"/>
</dbReference>
<accession>A0A1V6TQA2</accession>
<reference evidence="3" key="1">
    <citation type="journal article" date="2017" name="Nat. Microbiol.">
        <title>Global analysis of biosynthetic gene clusters reveals vast potential of secondary metabolite production in Penicillium species.</title>
        <authorList>
            <person name="Nielsen J.C."/>
            <person name="Grijseels S."/>
            <person name="Prigent S."/>
            <person name="Ji B."/>
            <person name="Dainat J."/>
            <person name="Nielsen K.F."/>
            <person name="Frisvad J.C."/>
            <person name="Workman M."/>
            <person name="Nielsen J."/>
        </authorList>
    </citation>
    <scope>NUCLEOTIDE SEQUENCE [LARGE SCALE GENOMIC DNA]</scope>
    <source>
        <strain evidence="3">IBT 24891</strain>
    </source>
</reference>
<comment type="caution">
    <text evidence="2">The sequence shown here is derived from an EMBL/GenBank/DDBJ whole genome shotgun (WGS) entry which is preliminary data.</text>
</comment>
<dbReference type="PANTHER" id="PTHR43441:SF5">
    <property type="entry name" value="FAMILY ACETYLTRANSFERASE, PUTATIVE-RELATED"/>
    <property type="match status" value="1"/>
</dbReference>
<evidence type="ECO:0000259" key="1">
    <source>
        <dbReference type="PROSITE" id="PS51186"/>
    </source>
</evidence>
<dbReference type="InterPro" id="IPR000182">
    <property type="entry name" value="GNAT_dom"/>
</dbReference>
<organism evidence="2 3">
    <name type="scientific">Penicillium steckii</name>
    <dbReference type="NCBI Taxonomy" id="303698"/>
    <lineage>
        <taxon>Eukaryota</taxon>
        <taxon>Fungi</taxon>
        <taxon>Dikarya</taxon>
        <taxon>Ascomycota</taxon>
        <taxon>Pezizomycotina</taxon>
        <taxon>Eurotiomycetes</taxon>
        <taxon>Eurotiomycetidae</taxon>
        <taxon>Eurotiales</taxon>
        <taxon>Aspergillaceae</taxon>
        <taxon>Penicillium</taxon>
    </lineage>
</organism>
<protein>
    <recommendedName>
        <fullName evidence="1">N-acetyltransferase domain-containing protein</fullName>
    </recommendedName>
</protein>
<sequence length="238" mass="26811">MATPIDFCFPVKELSNDLVKLTPFEKKTAKHAGPFFRGSKDHPELFRYMSIGPFDSEKEFVSIFMDAFVHAQSSVACFAIIDKKKPPSEVDAEGELAGMVSYMAASEVHLSAEVGYIIILPPYQRTHVTTHAIGLLLHYALDSPEEGGLGLRRMQWLADPPNKASLNAAQRMGFHLEGILRWNKIVHDADSRGKVHNERKRPPYGEQKDGGRDTAYLSLCWDDWLDGKREIVDRLLAR</sequence>
<dbReference type="Proteomes" id="UP000191285">
    <property type="component" value="Unassembled WGS sequence"/>
</dbReference>
<dbReference type="GO" id="GO:0008999">
    <property type="term" value="F:protein-N-terminal-alanine acetyltransferase activity"/>
    <property type="evidence" value="ECO:0007669"/>
    <property type="project" value="TreeGrafter"/>
</dbReference>
<dbReference type="InterPro" id="IPR051908">
    <property type="entry name" value="Ribosomal_N-acetyltransferase"/>
</dbReference>
<evidence type="ECO:0000313" key="3">
    <source>
        <dbReference type="Proteomes" id="UP000191285"/>
    </source>
</evidence>
<dbReference type="PANTHER" id="PTHR43441">
    <property type="entry name" value="RIBOSOMAL-PROTEIN-SERINE ACETYLTRANSFERASE"/>
    <property type="match status" value="1"/>
</dbReference>
<dbReference type="EMBL" id="MLKD01000003">
    <property type="protein sequence ID" value="OQE28548.1"/>
    <property type="molecule type" value="Genomic_DNA"/>
</dbReference>
<dbReference type="GO" id="GO:1990189">
    <property type="term" value="F:protein N-terminal-serine acetyltransferase activity"/>
    <property type="evidence" value="ECO:0007669"/>
    <property type="project" value="TreeGrafter"/>
</dbReference>
<dbReference type="InterPro" id="IPR016181">
    <property type="entry name" value="Acyl_CoA_acyltransferase"/>
</dbReference>
<dbReference type="SUPFAM" id="SSF55729">
    <property type="entry name" value="Acyl-CoA N-acyltransferases (Nat)"/>
    <property type="match status" value="1"/>
</dbReference>
<dbReference type="AlphaFoldDB" id="A0A1V6TQA2"/>
<name>A0A1V6TQA2_9EURO</name>
<dbReference type="Pfam" id="PF13302">
    <property type="entry name" value="Acetyltransf_3"/>
    <property type="match status" value="1"/>
</dbReference>
<dbReference type="OrthoDB" id="41238at2759"/>
<proteinExistence type="predicted"/>
<keyword evidence="3" id="KW-1185">Reference proteome</keyword>
<dbReference type="Gene3D" id="3.40.630.30">
    <property type="match status" value="1"/>
</dbReference>